<gene>
    <name evidence="2" type="ORF">RJ641_025072</name>
</gene>
<reference evidence="2 3" key="1">
    <citation type="submission" date="2023-12" db="EMBL/GenBank/DDBJ databases">
        <title>A high-quality genome assembly for Dillenia turbinata (Dilleniales).</title>
        <authorList>
            <person name="Chanderbali A."/>
        </authorList>
    </citation>
    <scope>NUCLEOTIDE SEQUENCE [LARGE SCALE GENOMIC DNA]</scope>
    <source>
        <strain evidence="2">LSX21</strain>
        <tissue evidence="2">Leaf</tissue>
    </source>
</reference>
<dbReference type="AlphaFoldDB" id="A0AAN8W0X2"/>
<feature type="domain" description="Glycosyl hydrolase family 81 N-terminal" evidence="1">
    <location>
        <begin position="5"/>
        <end position="114"/>
    </location>
</feature>
<dbReference type="InterPro" id="IPR040451">
    <property type="entry name" value="GH81_N"/>
</dbReference>
<comment type="caution">
    <text evidence="2">The sequence shown here is derived from an EMBL/GenBank/DDBJ whole genome shotgun (WGS) entry which is preliminary data.</text>
</comment>
<accession>A0AAN8W0X2</accession>
<evidence type="ECO:0000313" key="3">
    <source>
        <dbReference type="Proteomes" id="UP001370490"/>
    </source>
</evidence>
<evidence type="ECO:0000313" key="2">
    <source>
        <dbReference type="EMBL" id="KAK6943970.1"/>
    </source>
</evidence>
<keyword evidence="3" id="KW-1185">Reference proteome</keyword>
<dbReference type="Proteomes" id="UP001370490">
    <property type="component" value="Unassembled WGS sequence"/>
</dbReference>
<dbReference type="PANTHER" id="PTHR31983:SF0">
    <property type="entry name" value="GLUCAN ENDO-1,3-BETA-D-GLUCOSIDASE 2"/>
    <property type="match status" value="1"/>
</dbReference>
<dbReference type="InterPro" id="IPR005200">
    <property type="entry name" value="Endo-beta-glucanase"/>
</dbReference>
<dbReference type="EMBL" id="JBAMMX010000003">
    <property type="protein sequence ID" value="KAK6943970.1"/>
    <property type="molecule type" value="Genomic_DNA"/>
</dbReference>
<organism evidence="2 3">
    <name type="scientific">Dillenia turbinata</name>
    <dbReference type="NCBI Taxonomy" id="194707"/>
    <lineage>
        <taxon>Eukaryota</taxon>
        <taxon>Viridiplantae</taxon>
        <taxon>Streptophyta</taxon>
        <taxon>Embryophyta</taxon>
        <taxon>Tracheophyta</taxon>
        <taxon>Spermatophyta</taxon>
        <taxon>Magnoliopsida</taxon>
        <taxon>eudicotyledons</taxon>
        <taxon>Gunneridae</taxon>
        <taxon>Pentapetalae</taxon>
        <taxon>Dilleniales</taxon>
        <taxon>Dilleniaceae</taxon>
        <taxon>Dillenia</taxon>
    </lineage>
</organism>
<sequence>MPISFSRKASSLKSSGAFCGVIRIAVLPNPQLESVPDQYGSCYPVSGNASINKPFCLEYKWDTEGRGELLMLAHPLHRKLLSSDVNVLDDFRFESIDGKLVGVAGHSWLLKADVIDDLNAFAHSLHLKSMSESVNSYYSAASLGFSYEASELVDIGSTIAALEIPSAQTWWRIGLRKYTMHGQRLPLLERDFCKCYAYALEGIYDPKKKNALKKIKNLTEYDDGALSQIFFGGFMVDRLNGKR</sequence>
<evidence type="ECO:0000259" key="1">
    <source>
        <dbReference type="Pfam" id="PF03639"/>
    </source>
</evidence>
<proteinExistence type="predicted"/>
<dbReference type="GO" id="GO:0052861">
    <property type="term" value="F:endo-1,3(4)-beta-glucanase activity"/>
    <property type="evidence" value="ECO:0007669"/>
    <property type="project" value="InterPro"/>
</dbReference>
<keyword evidence="2" id="KW-0378">Hydrolase</keyword>
<name>A0AAN8W0X2_9MAGN</name>
<dbReference type="Pfam" id="PF03639">
    <property type="entry name" value="Glyco_hydro_81"/>
    <property type="match status" value="1"/>
</dbReference>
<protein>
    <submittedName>
        <fullName evidence="2">Glycosyl hydrolase family 81, N-terminal</fullName>
    </submittedName>
</protein>
<dbReference type="PANTHER" id="PTHR31983">
    <property type="entry name" value="ENDO-1,3(4)-BETA-GLUCANASE 1"/>
    <property type="match status" value="1"/>
</dbReference>